<dbReference type="Gene3D" id="3.40.50.150">
    <property type="entry name" value="Vaccinia Virus protein VP39"/>
    <property type="match status" value="1"/>
</dbReference>
<evidence type="ECO:0000313" key="2">
    <source>
        <dbReference type="Proteomes" id="UP000188836"/>
    </source>
</evidence>
<sequence>MPEEQRPLIRTDIPHSARIWNYWMGGKDYYEADRAAGDAGISVDPDITRMAVQSRQFLIRAVRFLAAEKGIRQFLDIGTGLPTMQNTHEVAQSVAPESTIVYVDNDPLVLTHARALLTSTSDKGATTYIDSDYHRPELIVAEARTVLDFTEPVAVMFMGVLGHAHSYQDMRRIVGTVLDAVPSGSYLVLWDGTDDSEAYVTLCKNYTDTGGVPYTPRPQAEIRAVFDDLELVEPGFVPITEWRAEATEVGKTRPISAYGAVARKP</sequence>
<accession>A0A1V2TJP6</accession>
<protein>
    <submittedName>
        <fullName evidence="1">S-adenosyl methyltransferase</fullName>
    </submittedName>
</protein>
<comment type="caution">
    <text evidence="1">The sequence shown here is derived from an EMBL/GenBank/DDBJ whole genome shotgun (WGS) entry which is preliminary data.</text>
</comment>
<keyword evidence="1" id="KW-0808">Transferase</keyword>
<dbReference type="STRING" id="1538463.B0T36_08745"/>
<keyword evidence="1" id="KW-0489">Methyltransferase</keyword>
<dbReference type="InterPro" id="IPR006764">
    <property type="entry name" value="SAM_dep_MeTrfase_SAV2177_type"/>
</dbReference>
<dbReference type="GO" id="GO:0032259">
    <property type="term" value="P:methylation"/>
    <property type="evidence" value="ECO:0007669"/>
    <property type="project" value="UniProtKB-KW"/>
</dbReference>
<gene>
    <name evidence="1" type="ORF">B0T46_04830</name>
</gene>
<dbReference type="InterPro" id="IPR029063">
    <property type="entry name" value="SAM-dependent_MTases_sf"/>
</dbReference>
<reference evidence="1 2" key="1">
    <citation type="journal article" date="2016" name="Antonie Van Leeuwenhoek">
        <title>Nocardia donostiensis sp. nov., isolated from human respiratory specimens.</title>
        <authorList>
            <person name="Ercibengoa M."/>
            <person name="Bell M."/>
            <person name="Marimon J.M."/>
            <person name="Humrighouse B."/>
            <person name="Klenk H.P."/>
            <person name="Potter G."/>
            <person name="Perez-Trallero E."/>
        </authorList>
    </citation>
    <scope>NUCLEOTIDE SEQUENCE [LARGE SCALE GENOMIC DNA]</scope>
    <source>
        <strain evidence="1 2">X1655</strain>
    </source>
</reference>
<dbReference type="PIRSF" id="PIRSF017393">
    <property type="entry name" value="MTase_SAV2177"/>
    <property type="match status" value="1"/>
</dbReference>
<name>A0A1V2TJP6_9NOCA</name>
<evidence type="ECO:0000313" key="1">
    <source>
        <dbReference type="EMBL" id="ONM49745.1"/>
    </source>
</evidence>
<dbReference type="RefSeq" id="WP_077115258.1">
    <property type="nucleotide sequence ID" value="NZ_MUKP01000015.1"/>
</dbReference>
<dbReference type="EMBL" id="MUMY01000003">
    <property type="protein sequence ID" value="ONM49745.1"/>
    <property type="molecule type" value="Genomic_DNA"/>
</dbReference>
<dbReference type="GO" id="GO:0008168">
    <property type="term" value="F:methyltransferase activity"/>
    <property type="evidence" value="ECO:0007669"/>
    <property type="project" value="UniProtKB-KW"/>
</dbReference>
<dbReference type="Proteomes" id="UP000188836">
    <property type="component" value="Unassembled WGS sequence"/>
</dbReference>
<dbReference type="OrthoDB" id="4134439at2"/>
<dbReference type="AlphaFoldDB" id="A0A1V2TJP6"/>
<keyword evidence="2" id="KW-1185">Reference proteome</keyword>
<dbReference type="Pfam" id="PF04672">
    <property type="entry name" value="Methyltransf_19"/>
    <property type="match status" value="1"/>
</dbReference>
<dbReference type="SUPFAM" id="SSF53335">
    <property type="entry name" value="S-adenosyl-L-methionine-dependent methyltransferases"/>
    <property type="match status" value="1"/>
</dbReference>
<proteinExistence type="predicted"/>
<organism evidence="1 2">
    <name type="scientific">Nocardia donostiensis</name>
    <dbReference type="NCBI Taxonomy" id="1538463"/>
    <lineage>
        <taxon>Bacteria</taxon>
        <taxon>Bacillati</taxon>
        <taxon>Actinomycetota</taxon>
        <taxon>Actinomycetes</taxon>
        <taxon>Mycobacteriales</taxon>
        <taxon>Nocardiaceae</taxon>
        <taxon>Nocardia</taxon>
    </lineage>
</organism>